<keyword evidence="5" id="KW-0472">Membrane</keyword>
<feature type="domain" description="Gram-positive pilin subunit D1 N-terminal" evidence="7">
    <location>
        <begin position="33"/>
        <end position="186"/>
    </location>
</feature>
<accession>A0A4P5P4X9</accession>
<dbReference type="InterPro" id="IPR032364">
    <property type="entry name" value="GramPos_pilinD1_N"/>
</dbReference>
<dbReference type="Gene3D" id="2.60.40.740">
    <property type="match status" value="1"/>
</dbReference>
<keyword evidence="5" id="KW-0812">Transmembrane</keyword>
<evidence type="ECO:0000256" key="6">
    <source>
        <dbReference type="SAM" id="SignalP"/>
    </source>
</evidence>
<feature type="compositionally biased region" description="Basic and acidic residues" evidence="4">
    <location>
        <begin position="187"/>
        <end position="199"/>
    </location>
</feature>
<keyword evidence="10" id="KW-1185">Reference proteome</keyword>
<dbReference type="InterPro" id="IPR041033">
    <property type="entry name" value="SpaA_PFL_dom_1"/>
</dbReference>
<dbReference type="Proteomes" id="UP000290567">
    <property type="component" value="Unassembled WGS sequence"/>
</dbReference>
<dbReference type="PANTHER" id="PTHR36108">
    <property type="entry name" value="COLOSSIN-B-RELATED"/>
    <property type="match status" value="1"/>
</dbReference>
<dbReference type="Pfam" id="PF17802">
    <property type="entry name" value="SpaA"/>
    <property type="match status" value="1"/>
</dbReference>
<dbReference type="OrthoDB" id="2249722at2"/>
<proteinExistence type="inferred from homology"/>
<organism evidence="9 10">
    <name type="scientific">Enterococcus florum</name>
    <dbReference type="NCBI Taxonomy" id="2480627"/>
    <lineage>
        <taxon>Bacteria</taxon>
        <taxon>Bacillati</taxon>
        <taxon>Bacillota</taxon>
        <taxon>Bacilli</taxon>
        <taxon>Lactobacillales</taxon>
        <taxon>Enterococcaceae</taxon>
        <taxon>Enterococcus</taxon>
    </lineage>
</organism>
<keyword evidence="5" id="KW-1133">Transmembrane helix</keyword>
<comment type="similarity">
    <text evidence="1">Belongs to the serine-aspartate repeat-containing protein (SDr) family.</text>
</comment>
<reference evidence="10" key="1">
    <citation type="submission" date="2019-02" db="EMBL/GenBank/DDBJ databases">
        <title>Draft genome sequence of Enterococcus sp. Gos25-1.</title>
        <authorList>
            <person name="Tanaka N."/>
            <person name="Shiwa Y."/>
            <person name="Fujita N."/>
        </authorList>
    </citation>
    <scope>NUCLEOTIDE SEQUENCE [LARGE SCALE GENOMIC DNA]</scope>
    <source>
        <strain evidence="10">Gos25-1</strain>
    </source>
</reference>
<feature type="domain" description="SpaA-like prealbumin fold" evidence="8">
    <location>
        <begin position="399"/>
        <end position="496"/>
    </location>
</feature>
<dbReference type="InterPro" id="IPR048052">
    <property type="entry name" value="FM1-like"/>
</dbReference>
<feature type="region of interest" description="Disordered" evidence="4">
    <location>
        <begin position="373"/>
        <end position="408"/>
    </location>
</feature>
<dbReference type="AlphaFoldDB" id="A0A4P5P4X9"/>
<dbReference type="NCBIfam" id="NF033902">
    <property type="entry name" value="iso_D2_wall_anc"/>
    <property type="match status" value="1"/>
</dbReference>
<evidence type="ECO:0000256" key="5">
    <source>
        <dbReference type="SAM" id="Phobius"/>
    </source>
</evidence>
<evidence type="ECO:0000256" key="3">
    <source>
        <dbReference type="ARBA" id="ARBA00022729"/>
    </source>
</evidence>
<feature type="signal peptide" evidence="6">
    <location>
        <begin position="1"/>
        <end position="31"/>
    </location>
</feature>
<evidence type="ECO:0000313" key="10">
    <source>
        <dbReference type="Proteomes" id="UP000290567"/>
    </source>
</evidence>
<feature type="compositionally biased region" description="Basic and acidic residues" evidence="4">
    <location>
        <begin position="373"/>
        <end position="383"/>
    </location>
</feature>
<feature type="chain" id="PRO_5020793230" evidence="6">
    <location>
        <begin position="32"/>
        <end position="546"/>
    </location>
</feature>
<keyword evidence="2" id="KW-0964">Secreted</keyword>
<keyword evidence="3 6" id="KW-0732">Signal</keyword>
<dbReference type="EMBL" id="BJCC01000007">
    <property type="protein sequence ID" value="GCF92875.1"/>
    <property type="molecule type" value="Genomic_DNA"/>
</dbReference>
<dbReference type="PANTHER" id="PTHR36108:SF13">
    <property type="entry name" value="COLOSSIN-B-RELATED"/>
    <property type="match status" value="1"/>
</dbReference>
<feature type="transmembrane region" description="Helical" evidence="5">
    <location>
        <begin position="511"/>
        <end position="536"/>
    </location>
</feature>
<evidence type="ECO:0000256" key="1">
    <source>
        <dbReference type="ARBA" id="ARBA00007257"/>
    </source>
</evidence>
<dbReference type="Pfam" id="PF16555">
    <property type="entry name" value="GramPos_pilinD1"/>
    <property type="match status" value="1"/>
</dbReference>
<gene>
    <name evidence="9" type="ORF">NRIC_07660</name>
</gene>
<evidence type="ECO:0000256" key="4">
    <source>
        <dbReference type="SAM" id="MobiDB-lite"/>
    </source>
</evidence>
<comment type="caution">
    <text evidence="9">The sequence shown here is derived from an EMBL/GenBank/DDBJ whole genome shotgun (WGS) entry which is preliminary data.</text>
</comment>
<dbReference type="RefSeq" id="WP_146621363.1">
    <property type="nucleotide sequence ID" value="NZ_BJCC01000007.1"/>
</dbReference>
<evidence type="ECO:0000313" key="9">
    <source>
        <dbReference type="EMBL" id="GCF92875.1"/>
    </source>
</evidence>
<sequence>MKRKLMTMLAAAACIVPLATGLFGLGSTASAAEEVNVTLHKKKMDQLPSESIKNTGKVSSAFDQYQGLPDVEFTPWDVTEDFYDELALTGNETNDQAKAKTEALMKTYKLNKANATQAAPTAKTDANGNVTFSGLEKRAADGTYKVYYFEEAIPNGYEGDRFPTILVLPVMDGSNEIVDIHLYPKNRSTDKPGPEKELVDENGNPLPTLPTGENNYVFEVGKVINYKASFNFPSQIGDILTDGATGEQMTRYNKFAFVDRVSKTGVKFEGIKKITINGTELTGAALAEFNNHTTLTQYGVTAPYSDAAGFTLAANLNAGKSTDTPSTDFTTSKATADYLKQFAGQKIEITYAISLTDYTEVDTEVKNNLGIEMTHDGDQEDNRTTPNPPPGVRTGGRKFKKHESGNEAQGLGGAEFVVVKKEGASETFLKKDAAGNPTWVANKADADVLTSANDGAFEVTGLAKGTYYLRETKAPNGFLLLDDDFEFTVTEGSYTETSALSKVPNVSSGGFLPSTGGMGIIAFLVVGIALMAAAVIKYRNIREEAI</sequence>
<dbReference type="Gene3D" id="2.60.40.10">
    <property type="entry name" value="Immunoglobulins"/>
    <property type="match status" value="2"/>
</dbReference>
<evidence type="ECO:0000259" key="8">
    <source>
        <dbReference type="Pfam" id="PF17802"/>
    </source>
</evidence>
<name>A0A4P5P4X9_9ENTE</name>
<evidence type="ECO:0000259" key="7">
    <source>
        <dbReference type="Pfam" id="PF16555"/>
    </source>
</evidence>
<dbReference type="InterPro" id="IPR013783">
    <property type="entry name" value="Ig-like_fold"/>
</dbReference>
<feature type="region of interest" description="Disordered" evidence="4">
    <location>
        <begin position="184"/>
        <end position="207"/>
    </location>
</feature>
<protein>
    <submittedName>
        <fullName evidence="9">Pilus protein</fullName>
    </submittedName>
</protein>
<evidence type="ECO:0000256" key="2">
    <source>
        <dbReference type="ARBA" id="ARBA00022525"/>
    </source>
</evidence>
<dbReference type="NCBIfam" id="TIGR01167">
    <property type="entry name" value="LPXTG_anchor"/>
    <property type="match status" value="1"/>
</dbReference>